<dbReference type="EMBL" id="VXIV02000856">
    <property type="protein sequence ID" value="KAF6035592.1"/>
    <property type="molecule type" value="Genomic_DNA"/>
</dbReference>
<evidence type="ECO:0000256" key="1">
    <source>
        <dbReference type="SAM" id="MobiDB-lite"/>
    </source>
</evidence>
<protein>
    <submittedName>
        <fullName evidence="2">Uncharacterized protein</fullName>
    </submittedName>
</protein>
<dbReference type="Proteomes" id="UP000593567">
    <property type="component" value="Unassembled WGS sequence"/>
</dbReference>
<gene>
    <name evidence="2" type="ORF">EB796_006101</name>
</gene>
<name>A0A7J7KA97_BUGNE</name>
<keyword evidence="3" id="KW-1185">Reference proteome</keyword>
<comment type="caution">
    <text evidence="2">The sequence shown here is derived from an EMBL/GenBank/DDBJ whole genome shotgun (WGS) entry which is preliminary data.</text>
</comment>
<dbReference type="AlphaFoldDB" id="A0A7J7KA97"/>
<proteinExistence type="predicted"/>
<evidence type="ECO:0000313" key="2">
    <source>
        <dbReference type="EMBL" id="KAF6035592.1"/>
    </source>
</evidence>
<organism evidence="2 3">
    <name type="scientific">Bugula neritina</name>
    <name type="common">Brown bryozoan</name>
    <name type="synonym">Sertularia neritina</name>
    <dbReference type="NCBI Taxonomy" id="10212"/>
    <lineage>
        <taxon>Eukaryota</taxon>
        <taxon>Metazoa</taxon>
        <taxon>Spiralia</taxon>
        <taxon>Lophotrochozoa</taxon>
        <taxon>Bryozoa</taxon>
        <taxon>Gymnolaemata</taxon>
        <taxon>Cheilostomatida</taxon>
        <taxon>Flustrina</taxon>
        <taxon>Buguloidea</taxon>
        <taxon>Bugulidae</taxon>
        <taxon>Bugula</taxon>
    </lineage>
</organism>
<feature type="compositionally biased region" description="Polar residues" evidence="1">
    <location>
        <begin position="33"/>
        <end position="45"/>
    </location>
</feature>
<feature type="region of interest" description="Disordered" evidence="1">
    <location>
        <begin position="33"/>
        <end position="66"/>
    </location>
</feature>
<sequence length="89" mass="9586">MPTQLKIEDILSNDTVANLLVPFHQLELLGEGCNTSASDPENQSGPRLEIGIASDEDLAANKQGEQSRLQVQPTACLTGEQAHKSLLVF</sequence>
<reference evidence="2" key="1">
    <citation type="submission" date="2020-06" db="EMBL/GenBank/DDBJ databases">
        <title>Draft genome of Bugula neritina, a colonial animal packing powerful symbionts and potential medicines.</title>
        <authorList>
            <person name="Rayko M."/>
        </authorList>
    </citation>
    <scope>NUCLEOTIDE SEQUENCE [LARGE SCALE GENOMIC DNA]</scope>
    <source>
        <strain evidence="2">Kwan_BN1</strain>
    </source>
</reference>
<evidence type="ECO:0000313" key="3">
    <source>
        <dbReference type="Proteomes" id="UP000593567"/>
    </source>
</evidence>
<accession>A0A7J7KA97</accession>